<dbReference type="Pfam" id="PF01753">
    <property type="entry name" value="zf-MYND"/>
    <property type="match status" value="1"/>
</dbReference>
<protein>
    <recommendedName>
        <fullName evidence="6">MYND-type domain-containing protein</fullName>
    </recommendedName>
</protein>
<dbReference type="Gene3D" id="6.10.140.2220">
    <property type="match status" value="1"/>
</dbReference>
<reference evidence="7" key="1">
    <citation type="submission" date="2018-04" db="EMBL/GenBank/DDBJ databases">
        <title>Whole genome sequencing of Hypsizygus marmoreus.</title>
        <authorList>
            <person name="Choi I.-G."/>
            <person name="Min B."/>
            <person name="Kim J.-G."/>
            <person name="Kim S."/>
            <person name="Oh Y.-L."/>
            <person name="Kong W.-S."/>
            <person name="Park H."/>
            <person name="Jeong J."/>
            <person name="Song E.-S."/>
        </authorList>
    </citation>
    <scope>NUCLEOTIDE SEQUENCE [LARGE SCALE GENOMIC DNA]</scope>
    <source>
        <strain evidence="7">51987-8</strain>
    </source>
</reference>
<accession>A0A369K2F5</accession>
<sequence length="691" mass="78091">MWDTTYRPRNPITPPTGHHGYPDRSHVPPHHKYFHMPGDVVQASNDRRDFLRTLIRRAKYPSRRDLLQNRLPPICKELVANTVNGSIDDLQNLVTLLKVDGTLAYYPQVLDALFHHIRKPPTTALGSANDKDSVELALTSLEGIEKAVRRHSSSGCMEVEGSLLVTKLSSSWQALWGWMKYLYYWTDNGFDLSFDATSRPLTPLRMRSMIAIQNIVASALHESSTSLCNTILTTPRMFLMIAEMWTRQSDRPRDESCQDDALFIDVAFLTFISSDLTDFNRLVDAVCGGPPRLASVMLKPLCLAAYGGQPWVVSLPGIVNIYARIGSRGPRLFNILPLNDAMHAVCHTFTILSSIPTPPDASVATCLFAPNHFIGIAARNRNDFAWIISAIQNNVLPSMLRSVVWRDEDITSLVCEILQYIRAHLCYRTVLRSLTGKGTSARIATLVQKIPRDLSLFWSTWATFMASSEANMKSKTIFDEKRIKYAQECASPECNVVEMTDLESLGLCHKCRYVVYCSKSCQKQHWNSGGHRSLCEAVHRSRANGKMPPISIRDLAFFTFLMDQEMERDKDEIIRLSNKVRPAARSSLQPLILLLDRTLDPVPRFSVSLPAKFDLRAVANEAAFEGEMKDDRPFPVMRTYIKVPFGKRRILLRISSKVVGNLFGWIQLRCVNTTLVEVEGLQLETQVSRLD</sequence>
<evidence type="ECO:0000256" key="5">
    <source>
        <dbReference type="SAM" id="MobiDB-lite"/>
    </source>
</evidence>
<dbReference type="OrthoDB" id="3071677at2759"/>
<keyword evidence="8" id="KW-1185">Reference proteome</keyword>
<dbReference type="GO" id="GO:0008270">
    <property type="term" value="F:zinc ion binding"/>
    <property type="evidence" value="ECO:0007669"/>
    <property type="project" value="UniProtKB-KW"/>
</dbReference>
<dbReference type="InParanoid" id="A0A369K2F5"/>
<evidence type="ECO:0000259" key="6">
    <source>
        <dbReference type="PROSITE" id="PS50865"/>
    </source>
</evidence>
<evidence type="ECO:0000256" key="2">
    <source>
        <dbReference type="ARBA" id="ARBA00022771"/>
    </source>
</evidence>
<feature type="region of interest" description="Disordered" evidence="5">
    <location>
        <begin position="1"/>
        <end position="31"/>
    </location>
</feature>
<evidence type="ECO:0000256" key="4">
    <source>
        <dbReference type="PROSITE-ProRule" id="PRU00134"/>
    </source>
</evidence>
<evidence type="ECO:0000313" key="8">
    <source>
        <dbReference type="Proteomes" id="UP000076154"/>
    </source>
</evidence>
<evidence type="ECO:0000256" key="1">
    <source>
        <dbReference type="ARBA" id="ARBA00022723"/>
    </source>
</evidence>
<keyword evidence="1" id="KW-0479">Metal-binding</keyword>
<evidence type="ECO:0000313" key="7">
    <source>
        <dbReference type="EMBL" id="RDB28138.1"/>
    </source>
</evidence>
<dbReference type="AlphaFoldDB" id="A0A369K2F5"/>
<proteinExistence type="predicted"/>
<feature type="domain" description="MYND-type" evidence="6">
    <location>
        <begin position="491"/>
        <end position="535"/>
    </location>
</feature>
<keyword evidence="3" id="KW-0862">Zinc</keyword>
<evidence type="ECO:0000256" key="3">
    <source>
        <dbReference type="ARBA" id="ARBA00022833"/>
    </source>
</evidence>
<dbReference type="InterPro" id="IPR002893">
    <property type="entry name" value="Znf_MYND"/>
</dbReference>
<comment type="caution">
    <text evidence="7">The sequence shown here is derived from an EMBL/GenBank/DDBJ whole genome shotgun (WGS) entry which is preliminary data.</text>
</comment>
<dbReference type="EMBL" id="LUEZ02000012">
    <property type="protein sequence ID" value="RDB28138.1"/>
    <property type="molecule type" value="Genomic_DNA"/>
</dbReference>
<dbReference type="Proteomes" id="UP000076154">
    <property type="component" value="Unassembled WGS sequence"/>
</dbReference>
<dbReference type="SUPFAM" id="SSF144232">
    <property type="entry name" value="HIT/MYND zinc finger-like"/>
    <property type="match status" value="1"/>
</dbReference>
<keyword evidence="2 4" id="KW-0863">Zinc-finger</keyword>
<dbReference type="PROSITE" id="PS50865">
    <property type="entry name" value="ZF_MYND_2"/>
    <property type="match status" value="1"/>
</dbReference>
<name>A0A369K2F5_HYPMA</name>
<organism evidence="7 8">
    <name type="scientific">Hypsizygus marmoreus</name>
    <name type="common">White beech mushroom</name>
    <name type="synonym">Agaricus marmoreus</name>
    <dbReference type="NCBI Taxonomy" id="39966"/>
    <lineage>
        <taxon>Eukaryota</taxon>
        <taxon>Fungi</taxon>
        <taxon>Dikarya</taxon>
        <taxon>Basidiomycota</taxon>
        <taxon>Agaricomycotina</taxon>
        <taxon>Agaricomycetes</taxon>
        <taxon>Agaricomycetidae</taxon>
        <taxon>Agaricales</taxon>
        <taxon>Tricholomatineae</taxon>
        <taxon>Lyophyllaceae</taxon>
        <taxon>Hypsizygus</taxon>
    </lineage>
</organism>
<gene>
    <name evidence="7" type="ORF">Hypma_001426</name>
</gene>